<keyword evidence="3 4" id="KW-0143">Chaperone</keyword>
<gene>
    <name evidence="5" type="primary">bbs10</name>
</gene>
<comment type="similarity">
    <text evidence="4">Belongs to the TCP-1 chaperonin family.</text>
</comment>
<dbReference type="PRINTS" id="PR00304">
    <property type="entry name" value="TCOMPLEXTCP1"/>
</dbReference>
<dbReference type="Ensembl" id="ENSDCDT00010028454.1">
    <property type="protein sequence ID" value="ENSDCDP00010023447.1"/>
    <property type="gene ID" value="ENSDCDG00010014314.1"/>
</dbReference>
<evidence type="ECO:0000313" key="5">
    <source>
        <dbReference type="Ensembl" id="ENSDCDP00010023447.1"/>
    </source>
</evidence>
<keyword evidence="6" id="KW-1185">Reference proteome</keyword>
<evidence type="ECO:0000313" key="6">
    <source>
        <dbReference type="Proteomes" id="UP000694580"/>
    </source>
</evidence>
<sequence>PVQQGRCGVGMQPPLLVVSALRAAVLRCFGPRGGSVFFTRDTGDVLVTRHGQKILRSLQLEHPAARLIVDCVHTHCQIAADGSKSFLLLLSSLLSEMVSCCGASWDSATARRLAQRLLQFCWTGLDDVIARGVTQRASSLAICGYHGDVVEGLVRGYMAGRVGDGPAKVLSPLVCRFYQKWSGGVRGAEPVAVIHTHFSLLHTAVSGLPIGCSGVAEGLVLERDWSAFFEHGPRVEVLVLAASVCPAAEPGRGCVCDRCVAWPQVCVCAQQLGACVLLSAAKQPDWVLQWARRNRVCLAECLDPERLDLLCLLGQSRPTPAGRVATATSVRRLVLGGRRLAAVVPAHAPRAHTLLLCGPGPGPLDQSVSACRGAVAMLHHVFEEDQSQSPAADCWAEALGSGRLLPVGGAFELLLHDFLLSSDWTGDPQVSRLLARAVLSVPGALHSHKPRHFLQLHAHFLRQGSGGPSRPWSGGLESVAAKRQLLSAVLQCAAKLLTVETVLRVHAPLRTSRSDEEED</sequence>
<dbReference type="GO" id="GO:0005524">
    <property type="term" value="F:ATP binding"/>
    <property type="evidence" value="ECO:0007669"/>
    <property type="project" value="UniProtKB-KW"/>
</dbReference>
<dbReference type="InterPro" id="IPR002423">
    <property type="entry name" value="Cpn60/GroEL/TCP-1"/>
</dbReference>
<dbReference type="PANTHER" id="PTHR14667">
    <property type="entry name" value="BARDET-BIEDL SYNDROME 10 PROTEIN"/>
    <property type="match status" value="1"/>
</dbReference>
<dbReference type="GeneTree" id="ENSGT00390000002417"/>
<name>A0AAY4BSI5_9TELE</name>
<reference evidence="5" key="1">
    <citation type="submission" date="2025-08" db="UniProtKB">
        <authorList>
            <consortium name="Ensembl"/>
        </authorList>
    </citation>
    <scope>IDENTIFICATION</scope>
</reference>
<evidence type="ECO:0000256" key="2">
    <source>
        <dbReference type="ARBA" id="ARBA00022840"/>
    </source>
</evidence>
<keyword evidence="2 4" id="KW-0067">ATP-binding</keyword>
<dbReference type="GO" id="GO:0140662">
    <property type="term" value="F:ATP-dependent protein folding chaperone"/>
    <property type="evidence" value="ECO:0007669"/>
    <property type="project" value="InterPro"/>
</dbReference>
<evidence type="ECO:0000256" key="1">
    <source>
        <dbReference type="ARBA" id="ARBA00022741"/>
    </source>
</evidence>
<accession>A0AAY4BSI5</accession>
<dbReference type="PANTHER" id="PTHR14667:SF2">
    <property type="entry name" value="BARDET-BIEDL SYNDROME 10 PROTEIN"/>
    <property type="match status" value="1"/>
</dbReference>
<dbReference type="GO" id="GO:0051131">
    <property type="term" value="P:chaperone-mediated protein complex assembly"/>
    <property type="evidence" value="ECO:0007669"/>
    <property type="project" value="InterPro"/>
</dbReference>
<organism evidence="5 6">
    <name type="scientific">Denticeps clupeoides</name>
    <name type="common">denticle herring</name>
    <dbReference type="NCBI Taxonomy" id="299321"/>
    <lineage>
        <taxon>Eukaryota</taxon>
        <taxon>Metazoa</taxon>
        <taxon>Chordata</taxon>
        <taxon>Craniata</taxon>
        <taxon>Vertebrata</taxon>
        <taxon>Euteleostomi</taxon>
        <taxon>Actinopterygii</taxon>
        <taxon>Neopterygii</taxon>
        <taxon>Teleostei</taxon>
        <taxon>Clupei</taxon>
        <taxon>Clupeiformes</taxon>
        <taxon>Denticipitoidei</taxon>
        <taxon>Denticipitidae</taxon>
        <taxon>Denticeps</taxon>
    </lineage>
</organism>
<dbReference type="InterPro" id="IPR027413">
    <property type="entry name" value="GROEL-like_equatorial_sf"/>
</dbReference>
<proteinExistence type="inferred from homology"/>
<protein>
    <recommendedName>
        <fullName evidence="7">Bardet-Biedl syndrome 10</fullName>
    </recommendedName>
</protein>
<dbReference type="Gene3D" id="1.10.560.10">
    <property type="entry name" value="GroEL-like equatorial domain"/>
    <property type="match status" value="1"/>
</dbReference>
<dbReference type="Pfam" id="PF00118">
    <property type="entry name" value="Cpn60_TCP1"/>
    <property type="match status" value="1"/>
</dbReference>
<evidence type="ECO:0008006" key="7">
    <source>
        <dbReference type="Google" id="ProtNLM"/>
    </source>
</evidence>
<evidence type="ECO:0000256" key="4">
    <source>
        <dbReference type="RuleBase" id="RU004187"/>
    </source>
</evidence>
<dbReference type="AlphaFoldDB" id="A0AAY4BSI5"/>
<evidence type="ECO:0000256" key="3">
    <source>
        <dbReference type="ARBA" id="ARBA00023186"/>
    </source>
</evidence>
<dbReference type="Proteomes" id="UP000694580">
    <property type="component" value="Unplaced"/>
</dbReference>
<reference evidence="5" key="2">
    <citation type="submission" date="2025-09" db="UniProtKB">
        <authorList>
            <consortium name="Ensembl"/>
        </authorList>
    </citation>
    <scope>IDENTIFICATION</scope>
</reference>
<keyword evidence="1 4" id="KW-0547">Nucleotide-binding</keyword>
<dbReference type="InterPro" id="IPR042619">
    <property type="entry name" value="BBS10"/>
</dbReference>
<dbReference type="InterPro" id="IPR017998">
    <property type="entry name" value="Chaperone_TCP-1"/>
</dbReference>
<dbReference type="SUPFAM" id="SSF48592">
    <property type="entry name" value="GroEL equatorial domain-like"/>
    <property type="match status" value="1"/>
</dbReference>